<dbReference type="InterPro" id="IPR007421">
    <property type="entry name" value="Schlafen_AlbA_2_dom"/>
</dbReference>
<feature type="domain" description="Schlafen AlbA-2" evidence="1">
    <location>
        <begin position="7"/>
        <end position="122"/>
    </location>
</feature>
<dbReference type="EMBL" id="CP042912">
    <property type="protein sequence ID" value="QEG22358.1"/>
    <property type="molecule type" value="Genomic_DNA"/>
</dbReference>
<dbReference type="AlphaFoldDB" id="A0A5B9P7Q2"/>
<evidence type="ECO:0000313" key="3">
    <source>
        <dbReference type="Proteomes" id="UP000322214"/>
    </source>
</evidence>
<dbReference type="PANTHER" id="PTHR30595:SF6">
    <property type="entry name" value="SCHLAFEN ALBA-2 DOMAIN-CONTAINING PROTEIN"/>
    <property type="match status" value="1"/>
</dbReference>
<organism evidence="2 3">
    <name type="scientific">Mariniblastus fucicola</name>
    <dbReference type="NCBI Taxonomy" id="980251"/>
    <lineage>
        <taxon>Bacteria</taxon>
        <taxon>Pseudomonadati</taxon>
        <taxon>Planctomycetota</taxon>
        <taxon>Planctomycetia</taxon>
        <taxon>Pirellulales</taxon>
        <taxon>Pirellulaceae</taxon>
        <taxon>Mariniblastus</taxon>
    </lineage>
</organism>
<keyword evidence="3" id="KW-1185">Reference proteome</keyword>
<name>A0A5B9P7Q2_9BACT</name>
<gene>
    <name evidence="2" type="ORF">MFFC18_22380</name>
</gene>
<dbReference type="Gene3D" id="3.30.950.30">
    <property type="entry name" value="Schlafen, AAA domain"/>
    <property type="match status" value="1"/>
</dbReference>
<reference evidence="2 3" key="1">
    <citation type="submission" date="2019-08" db="EMBL/GenBank/DDBJ databases">
        <title>Deep-cultivation of Planctomycetes and their phenomic and genomic characterization uncovers novel biology.</title>
        <authorList>
            <person name="Wiegand S."/>
            <person name="Jogler M."/>
            <person name="Boedeker C."/>
            <person name="Pinto D."/>
            <person name="Vollmers J."/>
            <person name="Rivas-Marin E."/>
            <person name="Kohn T."/>
            <person name="Peeters S.H."/>
            <person name="Heuer A."/>
            <person name="Rast P."/>
            <person name="Oberbeckmann S."/>
            <person name="Bunk B."/>
            <person name="Jeske O."/>
            <person name="Meyerdierks A."/>
            <person name="Storesund J.E."/>
            <person name="Kallscheuer N."/>
            <person name="Luecker S."/>
            <person name="Lage O.M."/>
            <person name="Pohl T."/>
            <person name="Merkel B.J."/>
            <person name="Hornburger P."/>
            <person name="Mueller R.-W."/>
            <person name="Bruemmer F."/>
            <person name="Labrenz M."/>
            <person name="Spormann A.M."/>
            <person name="Op den Camp H."/>
            <person name="Overmann J."/>
            <person name="Amann R."/>
            <person name="Jetten M.S.M."/>
            <person name="Mascher T."/>
            <person name="Medema M.H."/>
            <person name="Devos D.P."/>
            <person name="Kaster A.-K."/>
            <person name="Ovreas L."/>
            <person name="Rohde M."/>
            <person name="Galperin M.Y."/>
            <person name="Jogler C."/>
        </authorList>
    </citation>
    <scope>NUCLEOTIDE SEQUENCE [LARGE SCALE GENOMIC DNA]</scope>
    <source>
        <strain evidence="2 3">FC18</strain>
    </source>
</reference>
<dbReference type="KEGG" id="mff:MFFC18_22380"/>
<dbReference type="RefSeq" id="WP_157664981.1">
    <property type="nucleotide sequence ID" value="NZ_LWSI01000001.1"/>
</dbReference>
<sequence>MLLNREEGLDVDFKKNSKLDQDDLVAFANASDGGAILLGVAEYTGSDGRQETEIAGCQLNDNIRLEITNRANSCSPPVDLEVIEENGSRKPFIRIEIPSGNSKPYCTSGGTYKIRGDGHNRALLPNEVLQILLANETETFVTRFREATDHVHEQLQQLTANLSQQFDSVFNDVQSIRENLEEATCQIFSETSDAASNAEDSTSGIYENQRHILENKEAIEFIRRDVEIASRKIDSLLVGQHIQDLSVPLLEKDLSRELLGTSVVTKKQQKRFIEWAQDAYPTVPPEKIELIVAQYATLQ</sequence>
<dbReference type="PANTHER" id="PTHR30595">
    <property type="entry name" value="GLPR-RELATED TRANSCRIPTIONAL REPRESSOR"/>
    <property type="match status" value="1"/>
</dbReference>
<evidence type="ECO:0000259" key="1">
    <source>
        <dbReference type="Pfam" id="PF04326"/>
    </source>
</evidence>
<accession>A0A5B9P7Q2</accession>
<dbReference type="Pfam" id="PF04326">
    <property type="entry name" value="SLFN_AlbA_2"/>
    <property type="match status" value="1"/>
</dbReference>
<dbReference type="InterPro" id="IPR038461">
    <property type="entry name" value="Schlafen_AlbA_2_dom_sf"/>
</dbReference>
<dbReference type="STRING" id="980251.GCA_001642875_00069"/>
<proteinExistence type="predicted"/>
<evidence type="ECO:0000313" key="2">
    <source>
        <dbReference type="EMBL" id="QEG22358.1"/>
    </source>
</evidence>
<dbReference type="Proteomes" id="UP000322214">
    <property type="component" value="Chromosome"/>
</dbReference>
<protein>
    <submittedName>
        <fullName evidence="2">Divergent AAA domain protein</fullName>
    </submittedName>
</protein>